<dbReference type="InterPro" id="IPR029058">
    <property type="entry name" value="AB_hydrolase_fold"/>
</dbReference>
<proteinExistence type="predicted"/>
<dbReference type="Proteomes" id="UP000076837">
    <property type="component" value="Unassembled WGS sequence"/>
</dbReference>
<protein>
    <submittedName>
        <fullName evidence="1">Uncharacterized protein</fullName>
    </submittedName>
</protein>
<reference evidence="1 2" key="1">
    <citation type="journal article" date="2016" name="Sci. Rep.">
        <title>Draft genome sequencing and secretome analysis of fungal phytopathogen Ascochyta rabiei provides insight into the necrotrophic effector repertoire.</title>
        <authorList>
            <person name="Verma S."/>
            <person name="Gazara R.K."/>
            <person name="Nizam S."/>
            <person name="Parween S."/>
            <person name="Chattopadhyay D."/>
            <person name="Verma P.K."/>
        </authorList>
    </citation>
    <scope>NUCLEOTIDE SEQUENCE [LARGE SCALE GENOMIC DNA]</scope>
    <source>
        <strain evidence="1 2">ArDII</strain>
    </source>
</reference>
<evidence type="ECO:0000313" key="1">
    <source>
        <dbReference type="EMBL" id="KZM20761.1"/>
    </source>
</evidence>
<name>A0A162ZR47_DIDRA</name>
<dbReference type="SUPFAM" id="SSF53474">
    <property type="entry name" value="alpha/beta-Hydrolases"/>
    <property type="match status" value="1"/>
</dbReference>
<dbReference type="STRING" id="5454.A0A162ZR47"/>
<keyword evidence="2" id="KW-1185">Reference proteome</keyword>
<organism evidence="1 2">
    <name type="scientific">Didymella rabiei</name>
    <name type="common">Chickpea ascochyta blight fungus</name>
    <name type="synonym">Mycosphaerella rabiei</name>
    <dbReference type="NCBI Taxonomy" id="5454"/>
    <lineage>
        <taxon>Eukaryota</taxon>
        <taxon>Fungi</taxon>
        <taxon>Dikarya</taxon>
        <taxon>Ascomycota</taxon>
        <taxon>Pezizomycotina</taxon>
        <taxon>Dothideomycetes</taxon>
        <taxon>Pleosporomycetidae</taxon>
        <taxon>Pleosporales</taxon>
        <taxon>Pleosporineae</taxon>
        <taxon>Didymellaceae</taxon>
        <taxon>Ascochyta</taxon>
    </lineage>
</organism>
<dbReference type="PANTHER" id="PTHR45763:SF46">
    <property type="entry name" value="AB HYDROLASE-1 DOMAIN-CONTAINING PROTEIN"/>
    <property type="match status" value="1"/>
</dbReference>
<dbReference type="OrthoDB" id="294702at2759"/>
<gene>
    <name evidence="1" type="ORF">ST47_g8108</name>
</gene>
<accession>A0A162ZR47</accession>
<dbReference type="Pfam" id="PF00561">
    <property type="entry name" value="Abhydrolase_1"/>
    <property type="match status" value="1"/>
</dbReference>
<evidence type="ECO:0000313" key="2">
    <source>
        <dbReference type="Proteomes" id="UP000076837"/>
    </source>
</evidence>
<dbReference type="InterPro" id="IPR000073">
    <property type="entry name" value="AB_hydrolase_1"/>
</dbReference>
<dbReference type="PANTHER" id="PTHR45763">
    <property type="entry name" value="HYDROLASE, ALPHA/BETA FOLD FAMILY PROTEIN, EXPRESSED-RELATED"/>
    <property type="match status" value="1"/>
</dbReference>
<dbReference type="AlphaFoldDB" id="A0A162ZR47"/>
<sequence length="370" mass="41509">MDSLTILFYTLTILGTGTATYLLSTGRPHPQPPRAKLHGAGNCKYILDNSHSRTFKLPDGRTLGYAEYGDPNGKAILYQHGIPGSRIEATRYHELGLELGIRVISIDRPGYGWSTRFPRYRDRTVKSWGEDVEALVEHLELEEYAILGVSGGGPYALSCALHLPRTRLKALSLICGIGPPGISMRNAAWPTYIGFTIGWRWSPQFLLRWFFSRDAALSLHLSDDDRVRALLDPRRLEGTQGKDRAFFADEDEMRVYVATSREGFGQGFDGMCKDGFVMCTDWGFRVEDIGKDVPVVMWYGTEDVNVPPHHGRTIAARLAGEGEVVSEVTDNGPLQWSERVRLRMLDDTHASISMRDKRGYLVDILEAWGQ</sequence>
<dbReference type="EMBL" id="JYNV01000270">
    <property type="protein sequence ID" value="KZM20761.1"/>
    <property type="molecule type" value="Genomic_DNA"/>
</dbReference>
<comment type="caution">
    <text evidence="1">The sequence shown here is derived from an EMBL/GenBank/DDBJ whole genome shotgun (WGS) entry which is preliminary data.</text>
</comment>
<dbReference type="Gene3D" id="3.40.50.1820">
    <property type="entry name" value="alpha/beta hydrolase"/>
    <property type="match status" value="1"/>
</dbReference>